<accession>X1EZW2</accession>
<reference evidence="1" key="1">
    <citation type="journal article" date="2014" name="Front. Microbiol.">
        <title>High frequency of phylogenetically diverse reductive dehalogenase-homologous genes in deep subseafloor sedimentary metagenomes.</title>
        <authorList>
            <person name="Kawai M."/>
            <person name="Futagami T."/>
            <person name="Toyoda A."/>
            <person name="Takaki Y."/>
            <person name="Nishi S."/>
            <person name="Hori S."/>
            <person name="Arai W."/>
            <person name="Tsubouchi T."/>
            <person name="Morono Y."/>
            <person name="Uchiyama I."/>
            <person name="Ito T."/>
            <person name="Fujiyama A."/>
            <person name="Inagaki F."/>
            <person name="Takami H."/>
        </authorList>
    </citation>
    <scope>NUCLEOTIDE SEQUENCE</scope>
    <source>
        <strain evidence="1">Expedition CK06-06</strain>
    </source>
</reference>
<proteinExistence type="predicted"/>
<organism evidence="1">
    <name type="scientific">marine sediment metagenome</name>
    <dbReference type="NCBI Taxonomy" id="412755"/>
    <lineage>
        <taxon>unclassified sequences</taxon>
        <taxon>metagenomes</taxon>
        <taxon>ecological metagenomes</taxon>
    </lineage>
</organism>
<protein>
    <submittedName>
        <fullName evidence="1">Uncharacterized protein</fullName>
    </submittedName>
</protein>
<evidence type="ECO:0000313" key="1">
    <source>
        <dbReference type="EMBL" id="GAH25875.1"/>
    </source>
</evidence>
<dbReference type="AlphaFoldDB" id="X1EZW2"/>
<name>X1EZW2_9ZZZZ</name>
<feature type="non-terminal residue" evidence="1">
    <location>
        <position position="1"/>
    </location>
</feature>
<sequence>DVVMRTNFIDDMVGALVETPYSLLGGEIIDWNSGWNNFYLEDKELIIPYCAGWLLA</sequence>
<comment type="caution">
    <text evidence="1">The sequence shown here is derived from an EMBL/GenBank/DDBJ whole genome shotgun (WGS) entry which is preliminary data.</text>
</comment>
<dbReference type="EMBL" id="BART01040078">
    <property type="protein sequence ID" value="GAH25875.1"/>
    <property type="molecule type" value="Genomic_DNA"/>
</dbReference>
<gene>
    <name evidence="1" type="ORF">S01H4_65468</name>
</gene>